<proteinExistence type="predicted"/>
<evidence type="ECO:0008006" key="3">
    <source>
        <dbReference type="Google" id="ProtNLM"/>
    </source>
</evidence>
<evidence type="ECO:0000313" key="2">
    <source>
        <dbReference type="Proteomes" id="UP001239994"/>
    </source>
</evidence>
<evidence type="ECO:0000313" key="1">
    <source>
        <dbReference type="EMBL" id="KAK1787346.1"/>
    </source>
</evidence>
<dbReference type="Proteomes" id="UP001239994">
    <property type="component" value="Unassembled WGS sequence"/>
</dbReference>
<dbReference type="AlphaFoldDB" id="A0AAD8YWR6"/>
<name>A0AAD8YWR6_9TELE</name>
<keyword evidence="2" id="KW-1185">Reference proteome</keyword>
<accession>A0AAD8YWR6</accession>
<comment type="caution">
    <text evidence="1">The sequence shown here is derived from an EMBL/GenBank/DDBJ whole genome shotgun (WGS) entry which is preliminary data.</text>
</comment>
<protein>
    <recommendedName>
        <fullName evidence="3">Reverse transcriptase domain-containing protein</fullName>
    </recommendedName>
</protein>
<organism evidence="1 2">
    <name type="scientific">Electrophorus voltai</name>
    <dbReference type="NCBI Taxonomy" id="2609070"/>
    <lineage>
        <taxon>Eukaryota</taxon>
        <taxon>Metazoa</taxon>
        <taxon>Chordata</taxon>
        <taxon>Craniata</taxon>
        <taxon>Vertebrata</taxon>
        <taxon>Euteleostomi</taxon>
        <taxon>Actinopterygii</taxon>
        <taxon>Neopterygii</taxon>
        <taxon>Teleostei</taxon>
        <taxon>Ostariophysi</taxon>
        <taxon>Gymnotiformes</taxon>
        <taxon>Gymnotoidei</taxon>
        <taxon>Gymnotidae</taxon>
        <taxon>Electrophorus</taxon>
    </lineage>
</organism>
<dbReference type="EMBL" id="JAROKS010000023">
    <property type="protein sequence ID" value="KAK1787346.1"/>
    <property type="molecule type" value="Genomic_DNA"/>
</dbReference>
<gene>
    <name evidence="1" type="ORF">P4O66_002845</name>
</gene>
<reference evidence="1" key="1">
    <citation type="submission" date="2023-03" db="EMBL/GenBank/DDBJ databases">
        <title>Electrophorus voltai genome.</title>
        <authorList>
            <person name="Bian C."/>
        </authorList>
    </citation>
    <scope>NUCLEOTIDE SEQUENCE</scope>
    <source>
        <strain evidence="1">CB-2022</strain>
        <tissue evidence="1">Muscle</tissue>
    </source>
</reference>
<sequence>MDLIQPIQHKKAFNTVIPSKLITKLEDLGLYPSLWIPLDLQLPHRQITSSAGGALSPMLYSLYTYYCVATPSTTIIVKFANDTVVVLPHQLLGEDTCWRLCHLRHIKDLRLRSKVLTGNITAWFGNSTKQDTRAVQRVVSSAESIIQTKLPNLQTIYYSGAGQWCWTRKIVKDPRKFSVQFPTSAKSTEITLMTRM</sequence>